<protein>
    <submittedName>
        <fullName evidence="2">Uncharacterized protein</fullName>
    </submittedName>
</protein>
<evidence type="ECO:0000313" key="2">
    <source>
        <dbReference type="EMBL" id="ADE55348.1"/>
    </source>
</evidence>
<keyword evidence="1" id="KW-0472">Membrane</keyword>
<dbReference type="Proteomes" id="UP000000925">
    <property type="component" value="Chromosome"/>
</dbReference>
<dbReference type="HOGENOM" id="CLU_1132716_0_0_0"/>
<keyword evidence="3" id="KW-1185">Reference proteome</keyword>
<dbReference type="KEGG" id="caa:Caka_2331"/>
<dbReference type="RefSeq" id="WP_013044070.1">
    <property type="nucleotide sequence ID" value="NC_014008.1"/>
</dbReference>
<evidence type="ECO:0000256" key="1">
    <source>
        <dbReference type="SAM" id="Phobius"/>
    </source>
</evidence>
<organism evidence="2 3">
    <name type="scientific">Coraliomargarita akajimensis (strain DSM 45221 / IAM 15411 / JCM 23193 / KCTC 12865 / 04OKA010-24)</name>
    <dbReference type="NCBI Taxonomy" id="583355"/>
    <lineage>
        <taxon>Bacteria</taxon>
        <taxon>Pseudomonadati</taxon>
        <taxon>Verrucomicrobiota</taxon>
        <taxon>Opitutia</taxon>
        <taxon>Puniceicoccales</taxon>
        <taxon>Coraliomargaritaceae</taxon>
        <taxon>Coraliomargarita</taxon>
    </lineage>
</organism>
<dbReference type="STRING" id="583355.Caka_2331"/>
<evidence type="ECO:0000313" key="3">
    <source>
        <dbReference type="Proteomes" id="UP000000925"/>
    </source>
</evidence>
<dbReference type="eggNOG" id="COG5662">
    <property type="taxonomic scope" value="Bacteria"/>
</dbReference>
<dbReference type="EMBL" id="CP001998">
    <property type="protein sequence ID" value="ADE55348.1"/>
    <property type="molecule type" value="Genomic_DNA"/>
</dbReference>
<accession>D5EMV8</accession>
<dbReference type="AlphaFoldDB" id="D5EMV8"/>
<feature type="transmembrane region" description="Helical" evidence="1">
    <location>
        <begin position="69"/>
        <end position="91"/>
    </location>
</feature>
<proteinExistence type="predicted"/>
<gene>
    <name evidence="2" type="ordered locus">Caka_2331</name>
</gene>
<sequence length="234" mass="25943">MKSQKPESESRSESLFEAPDLEQSLFEAESHDAEIAAALRTQAVPDDLEASILQSCEFVMASPKRSRKVIRYLSAIAAIVALCFFSIFGFLKSNNQLNRELTFRESASLYASQSNFLLDMRTDQLDQVTEWLEQSDSPTAAQLPAALTTNELLGCKQLNWRGIRVSLICFHQADGNIVHLFVIPSQSIELDDLQRTAVAHSLQSAGWTTNGQTYLLVGSSPEVEVTHYLPDATS</sequence>
<name>D5EMV8_CORAD</name>
<reference evidence="2 3" key="1">
    <citation type="journal article" date="2010" name="Stand. Genomic Sci.">
        <title>Complete genome sequence of Coraliomargarita akajimensis type strain (04OKA010-24).</title>
        <authorList>
            <person name="Mavromatis K."/>
            <person name="Abt B."/>
            <person name="Brambilla E."/>
            <person name="Lapidus A."/>
            <person name="Copeland A."/>
            <person name="Deshpande S."/>
            <person name="Nolan M."/>
            <person name="Lucas S."/>
            <person name="Tice H."/>
            <person name="Cheng J.F."/>
            <person name="Han C."/>
            <person name="Detter J.C."/>
            <person name="Woyke T."/>
            <person name="Goodwin L."/>
            <person name="Pitluck S."/>
            <person name="Held B."/>
            <person name="Brettin T."/>
            <person name="Tapia R."/>
            <person name="Ivanova N."/>
            <person name="Mikhailova N."/>
            <person name="Pati A."/>
            <person name="Liolios K."/>
            <person name="Chen A."/>
            <person name="Palaniappan K."/>
            <person name="Land M."/>
            <person name="Hauser L."/>
            <person name="Chang Y.J."/>
            <person name="Jeffries C.D."/>
            <person name="Rohde M."/>
            <person name="Goker M."/>
            <person name="Bristow J."/>
            <person name="Eisen J.A."/>
            <person name="Markowitz V."/>
            <person name="Hugenholtz P."/>
            <person name="Klenk H.P."/>
            <person name="Kyrpides N.C."/>
        </authorList>
    </citation>
    <scope>NUCLEOTIDE SEQUENCE [LARGE SCALE GENOMIC DNA]</scope>
    <source>
        <strain evidence="3">DSM 45221 / IAM 15411 / JCM 23193 / KCTC 12865</strain>
    </source>
</reference>
<keyword evidence="1" id="KW-0812">Transmembrane</keyword>
<keyword evidence="1" id="KW-1133">Transmembrane helix</keyword>